<evidence type="ECO:0000313" key="2">
    <source>
        <dbReference type="EMBL" id="GGC53763.1"/>
    </source>
</evidence>
<protein>
    <submittedName>
        <fullName evidence="1">Uncharacterized protein</fullName>
    </submittedName>
</protein>
<dbReference type="EMBL" id="BMEC01000019">
    <property type="protein sequence ID" value="GGC53763.1"/>
    <property type="molecule type" value="Genomic_DNA"/>
</dbReference>
<proteinExistence type="predicted"/>
<gene>
    <name evidence="1" type="ORF">GCM10011506_19990</name>
    <name evidence="2" type="ORF">GCM10011506_44230</name>
</gene>
<name>A0ABQ1M7B8_9BACT</name>
<keyword evidence="3" id="KW-1185">Reference proteome</keyword>
<evidence type="ECO:0000313" key="1">
    <source>
        <dbReference type="EMBL" id="GGC34560.1"/>
    </source>
</evidence>
<sequence>MNCDKNQVKSKIIQNKILFDTKSTNIINLIISIVFGNCEGLFDQFIDYSDDGQIMTFTFGSKSII</sequence>
<dbReference type="EMBL" id="BMEC01000006">
    <property type="protein sequence ID" value="GGC34560.1"/>
    <property type="molecule type" value="Genomic_DNA"/>
</dbReference>
<reference evidence="1" key="3">
    <citation type="submission" date="2024-05" db="EMBL/GenBank/DDBJ databases">
        <authorList>
            <person name="Sun Q."/>
            <person name="Zhou Y."/>
        </authorList>
    </citation>
    <scope>NUCLEOTIDE SEQUENCE</scope>
    <source>
        <strain evidence="1">CGMCC 1.10832</strain>
    </source>
</reference>
<reference evidence="3" key="2">
    <citation type="journal article" date="2019" name="Int. J. Syst. Evol. Microbiol.">
        <title>The Global Catalogue of Microorganisms (GCM) 10K type strain sequencing project: providing services to taxonomists for standard genome sequencing and annotation.</title>
        <authorList>
            <consortium name="The Broad Institute Genomics Platform"/>
            <consortium name="The Broad Institute Genome Sequencing Center for Infectious Disease"/>
            <person name="Wu L."/>
            <person name="Ma J."/>
        </authorList>
    </citation>
    <scope>NUCLEOTIDE SEQUENCE [LARGE SCALE GENOMIC DNA]</scope>
    <source>
        <strain evidence="3">CGMCC 1.10832</strain>
    </source>
</reference>
<dbReference type="Proteomes" id="UP000636010">
    <property type="component" value="Unassembled WGS sequence"/>
</dbReference>
<reference evidence="1" key="1">
    <citation type="journal article" date="2014" name="Int. J. Syst. Evol. Microbiol.">
        <title>Complete genome of a new Firmicutes species belonging to the dominant human colonic microbiota ('Ruminococcus bicirculans') reveals two chromosomes and a selective capacity to utilize plant glucans.</title>
        <authorList>
            <consortium name="NISC Comparative Sequencing Program"/>
            <person name="Wegmann U."/>
            <person name="Louis P."/>
            <person name="Goesmann A."/>
            <person name="Henrissat B."/>
            <person name="Duncan S.H."/>
            <person name="Flint H.J."/>
        </authorList>
    </citation>
    <scope>NUCLEOTIDE SEQUENCE</scope>
    <source>
        <strain evidence="1">CGMCC 1.10832</strain>
    </source>
</reference>
<organism evidence="1 3">
    <name type="scientific">Marivirga lumbricoides</name>
    <dbReference type="NCBI Taxonomy" id="1046115"/>
    <lineage>
        <taxon>Bacteria</taxon>
        <taxon>Pseudomonadati</taxon>
        <taxon>Bacteroidota</taxon>
        <taxon>Cytophagia</taxon>
        <taxon>Cytophagales</taxon>
        <taxon>Marivirgaceae</taxon>
        <taxon>Marivirga</taxon>
    </lineage>
</organism>
<comment type="caution">
    <text evidence="1">The sequence shown here is derived from an EMBL/GenBank/DDBJ whole genome shotgun (WGS) entry which is preliminary data.</text>
</comment>
<evidence type="ECO:0000313" key="3">
    <source>
        <dbReference type="Proteomes" id="UP000636010"/>
    </source>
</evidence>
<accession>A0ABQ1M7B8</accession>